<dbReference type="AlphaFoldDB" id="A0A3Q9HSL7"/>
<dbReference type="InterPro" id="IPR036206">
    <property type="entry name" value="ThiamineP_synth_sf"/>
</dbReference>
<feature type="binding site" evidence="9">
    <location>
        <position position="127"/>
    </location>
    <ligand>
        <name>4-amino-2-methyl-5-(diphosphooxymethyl)pyrimidine</name>
        <dbReference type="ChEBI" id="CHEBI:57841"/>
    </ligand>
</feature>
<keyword evidence="5 9" id="KW-0784">Thiamine biosynthesis</keyword>
<dbReference type="InterPro" id="IPR013785">
    <property type="entry name" value="Aldolase_TIM"/>
</dbReference>
<dbReference type="NCBIfam" id="TIGR00693">
    <property type="entry name" value="thiE"/>
    <property type="match status" value="1"/>
</dbReference>
<feature type="binding site" evidence="9">
    <location>
        <position position="156"/>
    </location>
    <ligand>
        <name>4-amino-2-methyl-5-(diphosphooxymethyl)pyrimidine</name>
        <dbReference type="ChEBI" id="CHEBI:57841"/>
    </ligand>
</feature>
<dbReference type="InterPro" id="IPR022998">
    <property type="entry name" value="ThiamineP_synth_TenI"/>
</dbReference>
<feature type="binding site" evidence="9">
    <location>
        <begin position="204"/>
        <end position="205"/>
    </location>
    <ligand>
        <name>2-[(2R,5Z)-2-carboxy-4-methylthiazol-5(2H)-ylidene]ethyl phosphate</name>
        <dbReference type="ChEBI" id="CHEBI:62899"/>
    </ligand>
</feature>
<dbReference type="FunFam" id="3.20.20.70:FF:000096">
    <property type="entry name" value="Thiamine-phosphate synthase"/>
    <property type="match status" value="1"/>
</dbReference>
<feature type="binding site" evidence="9">
    <location>
        <position position="89"/>
    </location>
    <ligand>
        <name>4-amino-2-methyl-5-(diphosphooxymethyl)pyrimidine</name>
        <dbReference type="ChEBI" id="CHEBI:57841"/>
    </ligand>
</feature>
<evidence type="ECO:0000256" key="6">
    <source>
        <dbReference type="ARBA" id="ARBA00047334"/>
    </source>
</evidence>
<dbReference type="PANTHER" id="PTHR20857:SF15">
    <property type="entry name" value="THIAMINE-PHOSPHATE SYNTHASE"/>
    <property type="match status" value="1"/>
</dbReference>
<dbReference type="GO" id="GO:0009228">
    <property type="term" value="P:thiamine biosynthetic process"/>
    <property type="evidence" value="ECO:0007669"/>
    <property type="project" value="UniProtKB-KW"/>
</dbReference>
<feature type="binding site" evidence="9">
    <location>
        <position position="184"/>
    </location>
    <ligand>
        <name>2-[(2R,5Z)-2-carboxy-4-methylthiazol-5(2H)-ylidene]ethyl phosphate</name>
        <dbReference type="ChEBI" id="CHEBI:62899"/>
    </ligand>
</feature>
<comment type="pathway">
    <text evidence="1 9 11">Cofactor biosynthesis; thiamine diphosphate biosynthesis; thiamine phosphate from 4-amino-2-methyl-5-diphosphomethylpyrimidine and 4-methyl-5-(2-phosphoethyl)-thiazole: step 1/1.</text>
</comment>
<dbReference type="GO" id="GO:0004789">
    <property type="term" value="F:thiamine-phosphate diphosphorylase activity"/>
    <property type="evidence" value="ECO:0007669"/>
    <property type="project" value="UniProtKB-UniRule"/>
</dbReference>
<evidence type="ECO:0000256" key="5">
    <source>
        <dbReference type="ARBA" id="ARBA00022977"/>
    </source>
</evidence>
<comment type="cofactor">
    <cofactor evidence="9">
        <name>Mg(2+)</name>
        <dbReference type="ChEBI" id="CHEBI:18420"/>
    </cofactor>
    <text evidence="9">Binds 1 Mg(2+) ion per subunit.</text>
</comment>
<dbReference type="Proteomes" id="UP000267250">
    <property type="component" value="Chromosome"/>
</dbReference>
<comment type="catalytic activity">
    <reaction evidence="8 9 10">
        <text>2-[(2R,5Z)-2-carboxy-4-methylthiazol-5(2H)-ylidene]ethyl phosphate + 4-amino-2-methyl-5-(diphosphooxymethyl)pyrimidine + 2 H(+) = thiamine phosphate + CO2 + diphosphate</text>
        <dbReference type="Rhea" id="RHEA:47844"/>
        <dbReference type="ChEBI" id="CHEBI:15378"/>
        <dbReference type="ChEBI" id="CHEBI:16526"/>
        <dbReference type="ChEBI" id="CHEBI:33019"/>
        <dbReference type="ChEBI" id="CHEBI:37575"/>
        <dbReference type="ChEBI" id="CHEBI:57841"/>
        <dbReference type="ChEBI" id="CHEBI:62899"/>
        <dbReference type="EC" id="2.5.1.3"/>
    </reaction>
</comment>
<dbReference type="EMBL" id="CP016379">
    <property type="protein sequence ID" value="AZR74856.1"/>
    <property type="molecule type" value="Genomic_DNA"/>
</dbReference>
<gene>
    <name evidence="9" type="primary">thiE</name>
    <name evidence="13" type="ORF">BBF96_07235</name>
</gene>
<dbReference type="Gene3D" id="3.20.20.70">
    <property type="entry name" value="Aldolase class I"/>
    <property type="match status" value="1"/>
</dbReference>
<dbReference type="CDD" id="cd00564">
    <property type="entry name" value="TMP_TenI"/>
    <property type="match status" value="1"/>
</dbReference>
<dbReference type="PANTHER" id="PTHR20857">
    <property type="entry name" value="THIAMINE-PHOSPHATE PYROPHOSPHORYLASE"/>
    <property type="match status" value="1"/>
</dbReference>
<dbReference type="GO" id="GO:0009229">
    <property type="term" value="P:thiamine diphosphate biosynthetic process"/>
    <property type="evidence" value="ECO:0007669"/>
    <property type="project" value="UniProtKB-UniRule"/>
</dbReference>
<comment type="similarity">
    <text evidence="9 10">Belongs to the thiamine-phosphate synthase family.</text>
</comment>
<evidence type="ECO:0000256" key="2">
    <source>
        <dbReference type="ARBA" id="ARBA00022679"/>
    </source>
</evidence>
<evidence type="ECO:0000256" key="4">
    <source>
        <dbReference type="ARBA" id="ARBA00022842"/>
    </source>
</evidence>
<dbReference type="GO" id="GO:0000287">
    <property type="term" value="F:magnesium ion binding"/>
    <property type="evidence" value="ECO:0007669"/>
    <property type="project" value="UniProtKB-UniRule"/>
</dbReference>
<evidence type="ECO:0000256" key="7">
    <source>
        <dbReference type="ARBA" id="ARBA00047851"/>
    </source>
</evidence>
<protein>
    <recommendedName>
        <fullName evidence="9">Thiamine-phosphate synthase</fullName>
        <shortName evidence="9">TP synthase</shortName>
        <shortName evidence="9">TPS</shortName>
        <ecNumber evidence="9">2.5.1.3</ecNumber>
    </recommendedName>
    <alternativeName>
        <fullName evidence="9">Thiamine-phosphate pyrophosphorylase</fullName>
        <shortName evidence="9">TMP pyrophosphorylase</shortName>
        <shortName evidence="9">TMP-PPase</shortName>
    </alternativeName>
</protein>
<keyword evidence="2 9" id="KW-0808">Transferase</keyword>
<feature type="binding site" evidence="9">
    <location>
        <begin position="153"/>
        <end position="155"/>
    </location>
    <ligand>
        <name>2-[(2R,5Z)-2-carboxy-4-methylthiazol-5(2H)-ylidene]ethyl phosphate</name>
        <dbReference type="ChEBI" id="CHEBI:62899"/>
    </ligand>
</feature>
<dbReference type="SUPFAM" id="SSF51391">
    <property type="entry name" value="Thiamin phosphate synthase"/>
    <property type="match status" value="1"/>
</dbReference>
<keyword evidence="4 9" id="KW-0460">Magnesium</keyword>
<evidence type="ECO:0000256" key="11">
    <source>
        <dbReference type="RuleBase" id="RU004253"/>
    </source>
</evidence>
<dbReference type="InterPro" id="IPR034291">
    <property type="entry name" value="TMP_synthase"/>
</dbReference>
<feature type="domain" description="Thiamine phosphate synthase/TenI" evidence="12">
    <location>
        <begin position="27"/>
        <end position="207"/>
    </location>
</feature>
<sequence>MYEGLRYKSYDLEKNFGLNKAFLNTDIYGITGEEFSLGRTNIQIVEEMIKAGIKIIQYREKEKSKFEKYNECKAIRKLTKDSGVTFIVNDDVDIALAVKADGIHIGQEDIPIEEVKKITGNMIIGLSTHNIEQAKAAVEKGADYIGVGPIFNTTTKKNVEKSEGLKYLKWVSENIPIPYVAIGGIKESNILEVKRHGGKCFAMISEIVGSPNIVEKVKSIRRLLNTI</sequence>
<evidence type="ECO:0000259" key="12">
    <source>
        <dbReference type="Pfam" id="PF02581"/>
    </source>
</evidence>
<feature type="binding site" evidence="9">
    <location>
        <position position="90"/>
    </location>
    <ligand>
        <name>Mg(2+)</name>
        <dbReference type="ChEBI" id="CHEBI:18420"/>
    </ligand>
</feature>
<dbReference type="EC" id="2.5.1.3" evidence="9"/>
<comment type="catalytic activity">
    <reaction evidence="7 9 10">
        <text>2-(2-carboxy-4-methylthiazol-5-yl)ethyl phosphate + 4-amino-2-methyl-5-(diphosphooxymethyl)pyrimidine + 2 H(+) = thiamine phosphate + CO2 + diphosphate</text>
        <dbReference type="Rhea" id="RHEA:47848"/>
        <dbReference type="ChEBI" id="CHEBI:15378"/>
        <dbReference type="ChEBI" id="CHEBI:16526"/>
        <dbReference type="ChEBI" id="CHEBI:33019"/>
        <dbReference type="ChEBI" id="CHEBI:37575"/>
        <dbReference type="ChEBI" id="CHEBI:57841"/>
        <dbReference type="ChEBI" id="CHEBI:62890"/>
        <dbReference type="EC" id="2.5.1.3"/>
    </reaction>
</comment>
<evidence type="ECO:0000256" key="3">
    <source>
        <dbReference type="ARBA" id="ARBA00022723"/>
    </source>
</evidence>
<dbReference type="HAMAP" id="MF_00097">
    <property type="entry name" value="TMP_synthase"/>
    <property type="match status" value="1"/>
</dbReference>
<keyword evidence="14" id="KW-1185">Reference proteome</keyword>
<evidence type="ECO:0000256" key="8">
    <source>
        <dbReference type="ARBA" id="ARBA00047883"/>
    </source>
</evidence>
<dbReference type="UniPathway" id="UPA00060">
    <property type="reaction ID" value="UER00141"/>
</dbReference>
<feature type="binding site" evidence="9">
    <location>
        <position position="109"/>
    </location>
    <ligand>
        <name>Mg(2+)</name>
        <dbReference type="ChEBI" id="CHEBI:18420"/>
    </ligand>
</feature>
<dbReference type="KEGG" id="aft:BBF96_07235"/>
<dbReference type="Pfam" id="PF02581">
    <property type="entry name" value="TMP-TENI"/>
    <property type="match status" value="1"/>
</dbReference>
<name>A0A3Q9HSL7_9FIRM</name>
<evidence type="ECO:0000256" key="1">
    <source>
        <dbReference type="ARBA" id="ARBA00005165"/>
    </source>
</evidence>
<evidence type="ECO:0000256" key="9">
    <source>
        <dbReference type="HAMAP-Rule" id="MF_00097"/>
    </source>
</evidence>
<reference evidence="13 14" key="1">
    <citation type="submission" date="2016-07" db="EMBL/GenBank/DDBJ databases">
        <title>Genome and transcriptome analysis of iron-reducing fermentative bacteria Anoxybacter fermentans.</title>
        <authorList>
            <person name="Zeng X."/>
            <person name="Shao Z."/>
        </authorList>
    </citation>
    <scope>NUCLEOTIDE SEQUENCE [LARGE SCALE GENOMIC DNA]</scope>
    <source>
        <strain evidence="13 14">DY22613</strain>
    </source>
</reference>
<evidence type="ECO:0000256" key="10">
    <source>
        <dbReference type="RuleBase" id="RU003826"/>
    </source>
</evidence>
<keyword evidence="3 9" id="KW-0479">Metal-binding</keyword>
<organism evidence="13 14">
    <name type="scientific">Anoxybacter fermentans</name>
    <dbReference type="NCBI Taxonomy" id="1323375"/>
    <lineage>
        <taxon>Bacteria</taxon>
        <taxon>Bacillati</taxon>
        <taxon>Bacillota</taxon>
        <taxon>Clostridia</taxon>
        <taxon>Halanaerobiales</taxon>
        <taxon>Anoxybacter</taxon>
    </lineage>
</organism>
<accession>A0A3Q9HSL7</accession>
<evidence type="ECO:0000313" key="13">
    <source>
        <dbReference type="EMBL" id="AZR74856.1"/>
    </source>
</evidence>
<comment type="catalytic activity">
    <reaction evidence="6 9 10">
        <text>4-methyl-5-(2-phosphooxyethyl)-thiazole + 4-amino-2-methyl-5-(diphosphooxymethyl)pyrimidine + H(+) = thiamine phosphate + diphosphate</text>
        <dbReference type="Rhea" id="RHEA:22328"/>
        <dbReference type="ChEBI" id="CHEBI:15378"/>
        <dbReference type="ChEBI" id="CHEBI:33019"/>
        <dbReference type="ChEBI" id="CHEBI:37575"/>
        <dbReference type="ChEBI" id="CHEBI:57841"/>
        <dbReference type="ChEBI" id="CHEBI:58296"/>
        <dbReference type="EC" id="2.5.1.3"/>
    </reaction>
</comment>
<comment type="function">
    <text evidence="9">Condenses 4-methyl-5-(beta-hydroxyethyl)thiazole monophosphate (THZ-P) and 2-methyl-4-amino-5-hydroxymethyl pyrimidine pyrophosphate (HMP-PP) to form thiamine monophosphate (TMP).</text>
</comment>
<proteinExistence type="inferred from homology"/>
<dbReference type="GO" id="GO:0005737">
    <property type="term" value="C:cytoplasm"/>
    <property type="evidence" value="ECO:0007669"/>
    <property type="project" value="TreeGrafter"/>
</dbReference>
<evidence type="ECO:0000313" key="14">
    <source>
        <dbReference type="Proteomes" id="UP000267250"/>
    </source>
</evidence>
<feature type="binding site" evidence="9">
    <location>
        <begin position="57"/>
        <end position="61"/>
    </location>
    <ligand>
        <name>4-amino-2-methyl-5-(diphosphooxymethyl)pyrimidine</name>
        <dbReference type="ChEBI" id="CHEBI:57841"/>
    </ligand>
</feature>